<accession>A0A1P8KC04</accession>
<dbReference type="SUPFAM" id="SSF56235">
    <property type="entry name" value="N-terminal nucleophile aminohydrolases (Ntn hydrolases)"/>
    <property type="match status" value="1"/>
</dbReference>
<comment type="similarity">
    <text evidence="1">Belongs to the peptidase S45 family.</text>
</comment>
<feature type="binding site" evidence="6">
    <location>
        <position position="280"/>
    </location>
    <ligand>
        <name>Ca(2+)</name>
        <dbReference type="ChEBI" id="CHEBI:29108"/>
    </ligand>
</feature>
<keyword evidence="8" id="KW-1185">Reference proteome</keyword>
<keyword evidence="2" id="KW-0732">Signal</keyword>
<evidence type="ECO:0000256" key="3">
    <source>
        <dbReference type="ARBA" id="ARBA00022801"/>
    </source>
</evidence>
<dbReference type="RefSeq" id="WP_029708554.1">
    <property type="nucleotide sequence ID" value="NZ_CP019239.1"/>
</dbReference>
<dbReference type="Proteomes" id="UP000186110">
    <property type="component" value="Chromosome"/>
</dbReference>
<name>A0A1P8KC04_9BURK</name>
<protein>
    <submittedName>
        <fullName evidence="7">Penicillin amidase</fullName>
    </submittedName>
</protein>
<feature type="binding site" evidence="6">
    <location>
        <position position="182"/>
    </location>
    <ligand>
        <name>Ca(2+)</name>
        <dbReference type="ChEBI" id="CHEBI:29108"/>
    </ligand>
</feature>
<dbReference type="eggNOG" id="COG2366">
    <property type="taxonomic scope" value="Bacteria"/>
</dbReference>
<evidence type="ECO:0000313" key="7">
    <source>
        <dbReference type="EMBL" id="APW43534.1"/>
    </source>
</evidence>
<dbReference type="Pfam" id="PF01804">
    <property type="entry name" value="Penicil_amidase"/>
    <property type="match status" value="1"/>
</dbReference>
<dbReference type="AlphaFoldDB" id="A0A1P8KC04"/>
<dbReference type="PANTHER" id="PTHR34218">
    <property type="entry name" value="PEPTIDASE S45 PENICILLIN AMIDASE"/>
    <property type="match status" value="1"/>
</dbReference>
<proteinExistence type="inferred from homology"/>
<evidence type="ECO:0000256" key="6">
    <source>
        <dbReference type="PIRSR" id="PIRSR001227-2"/>
    </source>
</evidence>
<organism evidence="7 8">
    <name type="scientific">Rhodoferax saidenbachensis</name>
    <dbReference type="NCBI Taxonomy" id="1484693"/>
    <lineage>
        <taxon>Bacteria</taxon>
        <taxon>Pseudomonadati</taxon>
        <taxon>Pseudomonadota</taxon>
        <taxon>Betaproteobacteria</taxon>
        <taxon>Burkholderiales</taxon>
        <taxon>Comamonadaceae</taxon>
        <taxon>Rhodoferax</taxon>
    </lineage>
</organism>
<dbReference type="InterPro" id="IPR043147">
    <property type="entry name" value="Penicillin_amidase_A-knob"/>
</dbReference>
<feature type="active site" description="Nucleophile" evidence="5">
    <location>
        <position position="207"/>
    </location>
</feature>
<dbReference type="KEGG" id="rsb:RS694_13990"/>
<keyword evidence="6" id="KW-0106">Calcium</keyword>
<dbReference type="CDD" id="cd01936">
    <property type="entry name" value="Ntn_CA"/>
    <property type="match status" value="1"/>
</dbReference>
<dbReference type="InterPro" id="IPR002692">
    <property type="entry name" value="S45"/>
</dbReference>
<dbReference type="GO" id="GO:0016811">
    <property type="term" value="F:hydrolase activity, acting on carbon-nitrogen (but not peptide) bonds, in linear amides"/>
    <property type="evidence" value="ECO:0007669"/>
    <property type="project" value="InterPro"/>
</dbReference>
<dbReference type="PIRSF" id="PIRSF001227">
    <property type="entry name" value="Pen_acylase"/>
    <property type="match status" value="1"/>
</dbReference>
<evidence type="ECO:0000256" key="4">
    <source>
        <dbReference type="ARBA" id="ARBA00023145"/>
    </source>
</evidence>
<dbReference type="EMBL" id="CP019239">
    <property type="protein sequence ID" value="APW43534.1"/>
    <property type="molecule type" value="Genomic_DNA"/>
</dbReference>
<feature type="binding site" evidence="6">
    <location>
        <position position="461"/>
    </location>
    <ligand>
        <name>Ca(2+)</name>
        <dbReference type="ChEBI" id="CHEBI:29108"/>
    </ligand>
</feature>
<dbReference type="STRING" id="1484693.RS694_13990"/>
<dbReference type="InterPro" id="IPR029055">
    <property type="entry name" value="Ntn_hydrolases_N"/>
</dbReference>
<keyword evidence="3" id="KW-0378">Hydrolase</keyword>
<dbReference type="GO" id="GO:0017000">
    <property type="term" value="P:antibiotic biosynthetic process"/>
    <property type="evidence" value="ECO:0007669"/>
    <property type="project" value="InterPro"/>
</dbReference>
<reference evidence="7 8" key="1">
    <citation type="submission" date="2017-01" db="EMBL/GenBank/DDBJ databases">
        <authorList>
            <person name="Mah S.A."/>
            <person name="Swanson W.J."/>
            <person name="Moy G.W."/>
            <person name="Vacquier V.D."/>
        </authorList>
    </citation>
    <scope>NUCLEOTIDE SEQUENCE [LARGE SCALE GENOMIC DNA]</scope>
    <source>
        <strain evidence="7 8">DSM 22694</strain>
    </source>
</reference>
<dbReference type="InterPro" id="IPR014395">
    <property type="entry name" value="Pen/GL7ACA/AHL_acylase"/>
</dbReference>
<comment type="cofactor">
    <cofactor evidence="6">
        <name>Ca(2+)</name>
        <dbReference type="ChEBI" id="CHEBI:29108"/>
    </cofactor>
    <text evidence="6">Binds 1 Ca(2+) ion per dimer.</text>
</comment>
<dbReference type="InterPro" id="IPR043146">
    <property type="entry name" value="Penicillin_amidase_N_B-knob"/>
</dbReference>
<gene>
    <name evidence="7" type="ORF">RS694_13990</name>
</gene>
<evidence type="ECO:0000256" key="2">
    <source>
        <dbReference type="ARBA" id="ARBA00022729"/>
    </source>
</evidence>
<evidence type="ECO:0000256" key="5">
    <source>
        <dbReference type="PIRSR" id="PIRSR001227-1"/>
    </source>
</evidence>
<evidence type="ECO:0000313" key="8">
    <source>
        <dbReference type="Proteomes" id="UP000186110"/>
    </source>
</evidence>
<dbReference type="Gene3D" id="2.30.120.10">
    <property type="match status" value="1"/>
</dbReference>
<dbReference type="InterPro" id="IPR023343">
    <property type="entry name" value="Penicillin_amidase_dom1"/>
</dbReference>
<evidence type="ECO:0000256" key="1">
    <source>
        <dbReference type="ARBA" id="ARBA00006586"/>
    </source>
</evidence>
<keyword evidence="4" id="KW-0865">Zymogen</keyword>
<dbReference type="GO" id="GO:0046872">
    <property type="term" value="F:metal ion binding"/>
    <property type="evidence" value="ECO:0007669"/>
    <property type="project" value="UniProtKB-KW"/>
</dbReference>
<dbReference type="PANTHER" id="PTHR34218:SF3">
    <property type="entry name" value="ACYL-HOMOSERINE LACTONE ACYLASE PVDQ"/>
    <property type="match status" value="1"/>
</dbReference>
<feature type="binding site" evidence="6">
    <location>
        <position position="283"/>
    </location>
    <ligand>
        <name>Ca(2+)</name>
        <dbReference type="ChEBI" id="CHEBI:29108"/>
    </ligand>
</feature>
<dbReference type="Gene3D" id="1.10.1400.10">
    <property type="match status" value="1"/>
</dbReference>
<dbReference type="Gene3D" id="1.10.439.10">
    <property type="entry name" value="Penicillin Amidohydrolase, domain 1"/>
    <property type="match status" value="1"/>
</dbReference>
<keyword evidence="6" id="KW-0479">Metal-binding</keyword>
<dbReference type="Gene3D" id="3.60.20.10">
    <property type="entry name" value="Glutamine Phosphoribosylpyrophosphate, subunit 1, domain 1"/>
    <property type="match status" value="1"/>
</dbReference>
<sequence length="718" mass="78885">MRRVGRWLGYGVLILLLAATGVVVADRWDQPAQPDPKVFVDKAAQYHARIQRSALGVPHITGPKDVDVAFGLAYAHAEDDFATIQEVLLATRGTLAASKGPAAATTDYLVRLMGIWPAIAAGYERDLPQDVRDVLQAYADGLNYYAAIHPYAPVRGALPITGRDIAAGFAFKAPFFYGLDKELKRLTAPTAPAKTAAADDEKPPIGSNAIAVAPSRSADGATRLLVNSHQPYTGPVAWYEAVLDSGEGWHVAGGFFPGAPFLLHGHNEHLGWAATVNQPDLIDIYKLTINPANDNQYQLDGVWKDFEISDAALRVKLLGPLAWTFHRPLLRSAHGPVLRTDNGVFAIRFAGMGEIAQPLQYFRQNKARNFDEWRAALALHTLPSINYVYADAKGHIGYIYNGRYPNRKEGVDWKADLPGDRSDLIWKDYLPFAKTPQIWDPKSGFVFNSNNTPFHATGAEDALQPANFSPTMGIETRMNNRAYRVEETFGADRAITAEAFRRYKYDVQYSDRSETVALVRKLVALDPQGDSALQQAQVLLKGWNQRADQANRSAALVLLTAQNVISLNGEAVVAPLAGLRKAMDTLQTHFGRLDPTWGEVNRIRRGAVDLGIDGGRDTYRSVWGNLGTDGRLNAVAGDTFIMFVTWDKQGQLSSESVHQFGSATLDAQSPHFADQTPLFVAMQTKPVLFTEAQRRGKMREDYVPGQRTLAGSTHSLIP</sequence>